<evidence type="ECO:0000313" key="11">
    <source>
        <dbReference type="EMBL" id="OAD68668.1"/>
    </source>
</evidence>
<keyword evidence="12" id="KW-1185">Reference proteome</keyword>
<reference evidence="12" key="1">
    <citation type="submission" date="2015-06" db="EMBL/GenBank/DDBJ databases">
        <title>Expansion of signal transduction pathways in fungi by whole-genome duplication.</title>
        <authorList>
            <consortium name="DOE Joint Genome Institute"/>
            <person name="Corrochano L.M."/>
            <person name="Kuo A."/>
            <person name="Marcet-Houben M."/>
            <person name="Polaino S."/>
            <person name="Salamov A."/>
            <person name="Villalobos J.M."/>
            <person name="Alvarez M.I."/>
            <person name="Avalos J."/>
            <person name="Benito E.P."/>
            <person name="Benoit I."/>
            <person name="Burger G."/>
            <person name="Camino L.P."/>
            <person name="Canovas D."/>
            <person name="Cerda-Olmedo E."/>
            <person name="Cheng J.-F."/>
            <person name="Dominguez A."/>
            <person name="Elias M."/>
            <person name="Eslava A.P."/>
            <person name="Glaser F."/>
            <person name="Grimwood J."/>
            <person name="Gutierrez G."/>
            <person name="Heitman J."/>
            <person name="Henrissat B."/>
            <person name="Iturriaga E.A."/>
            <person name="Lang B.F."/>
            <person name="Lavin J.L."/>
            <person name="Lee S."/>
            <person name="Li W."/>
            <person name="Lindquist E."/>
            <person name="Lopez-Garcia S."/>
            <person name="Luque E.M."/>
            <person name="Marcos A.T."/>
            <person name="Martin J."/>
            <person name="McCluskey K."/>
            <person name="Medina H.R."/>
            <person name="Miralles-Duran A."/>
            <person name="Miyazaki A."/>
            <person name="Munoz-Torres E."/>
            <person name="Oguiza J.A."/>
            <person name="Ohm R."/>
            <person name="Olmedo M."/>
            <person name="Orejas M."/>
            <person name="Ortiz-Castellanos L."/>
            <person name="Pisabarro A.G."/>
            <person name="Rodriguez-Romero J."/>
            <person name="Ruiz-Herrera J."/>
            <person name="Ruiz-Vazquez R."/>
            <person name="Sanz C."/>
            <person name="Schackwitz W."/>
            <person name="Schmutz J."/>
            <person name="Shahriari M."/>
            <person name="Shelest E."/>
            <person name="Silva-Franco F."/>
            <person name="Soanes D."/>
            <person name="Syed K."/>
            <person name="Tagua V.G."/>
            <person name="Talbot N.J."/>
            <person name="Thon M."/>
            <person name="De vries R.P."/>
            <person name="Wiebenga A."/>
            <person name="Yadav J.S."/>
            <person name="Braun E.L."/>
            <person name="Baker S."/>
            <person name="Garre V."/>
            <person name="Horwitz B."/>
            <person name="Torres-Martinez S."/>
            <person name="Idnurm A."/>
            <person name="Herrera-Estrella A."/>
            <person name="Gabaldon T."/>
            <person name="Grigoriev I.V."/>
        </authorList>
    </citation>
    <scope>NUCLEOTIDE SEQUENCE [LARGE SCALE GENOMIC DNA]</scope>
    <source>
        <strain evidence="12">NRRL 1555(-)</strain>
    </source>
</reference>
<evidence type="ECO:0000256" key="4">
    <source>
        <dbReference type="ARBA" id="ARBA00022989"/>
    </source>
</evidence>
<feature type="transmembrane region" description="Helical" evidence="8">
    <location>
        <begin position="240"/>
        <end position="264"/>
    </location>
</feature>
<dbReference type="InterPro" id="IPR040236">
    <property type="entry name" value="TMEM198"/>
</dbReference>
<evidence type="ECO:0000256" key="1">
    <source>
        <dbReference type="ARBA" id="ARBA00004141"/>
    </source>
</evidence>
<keyword evidence="5 8" id="KW-0472">Membrane</keyword>
<comment type="subcellular location">
    <subcellularLocation>
        <location evidence="1">Membrane</location>
        <topology evidence="1">Multi-pass membrane protein</topology>
    </subcellularLocation>
</comment>
<feature type="signal peptide" evidence="9">
    <location>
        <begin position="1"/>
        <end position="25"/>
    </location>
</feature>
<dbReference type="RefSeq" id="XP_018286708.1">
    <property type="nucleotide sequence ID" value="XM_018441117.1"/>
</dbReference>
<evidence type="ECO:0000256" key="2">
    <source>
        <dbReference type="ARBA" id="ARBA00006244"/>
    </source>
</evidence>
<sequence>MYIRYPKSFFIILLLCLTISTQCVAQEVNQIHANHYHTPTPTHTHTTNCQSHRTHSQSHTPSATAAPVRKQETYECISSQNRCFPRVITVVKNLKNTPVEKSRSGHLLCPIVTEKPNLPELTEEMIYDIAIGSTFITFGVFLIVLAFPFFIVTMAICGTIFGGNTTFIIMSYMEPLEGYENPLMMYTSICFGVGLLFGVAAVVFWKVALFGLGFTAGFVLAVYVWTFSFDFIITDTNARLFASISVGMLGGVGIVLIEFLAVILSTTFLGSYLVMLGVDIIVNFGMVSGPCQVFNYNTHLEEKIMSGLYVEYFPSDTIYEMLGGMFGLWLLGAFLGIKLNQGSRFGLQLKKNPILDLDIS</sequence>
<evidence type="ECO:0000256" key="6">
    <source>
        <dbReference type="ARBA" id="ARBA00049737"/>
    </source>
</evidence>
<dbReference type="OrthoDB" id="102260at2759"/>
<dbReference type="VEuPathDB" id="FungiDB:PHYBLDRAFT_63426"/>
<feature type="domain" description="TM7S3/TM198-like" evidence="10">
    <location>
        <begin position="133"/>
        <end position="335"/>
    </location>
</feature>
<evidence type="ECO:0000256" key="8">
    <source>
        <dbReference type="SAM" id="Phobius"/>
    </source>
</evidence>
<evidence type="ECO:0000313" key="12">
    <source>
        <dbReference type="Proteomes" id="UP000077315"/>
    </source>
</evidence>
<evidence type="ECO:0000256" key="9">
    <source>
        <dbReference type="SAM" id="SignalP"/>
    </source>
</evidence>
<evidence type="ECO:0000256" key="5">
    <source>
        <dbReference type="ARBA" id="ARBA00023136"/>
    </source>
</evidence>
<evidence type="ECO:0000259" key="10">
    <source>
        <dbReference type="Pfam" id="PF13886"/>
    </source>
</evidence>
<accession>A0A167KQX9</accession>
<dbReference type="PANTHER" id="PTHR31247:SF5">
    <property type="entry name" value="DUF4203 DOMAIN-CONTAINING PROTEIN"/>
    <property type="match status" value="1"/>
</dbReference>
<dbReference type="Proteomes" id="UP000077315">
    <property type="component" value="Unassembled WGS sequence"/>
</dbReference>
<feature type="transmembrane region" description="Helical" evidence="8">
    <location>
        <begin position="135"/>
        <end position="162"/>
    </location>
</feature>
<dbReference type="EMBL" id="KV440994">
    <property type="protein sequence ID" value="OAD68668.1"/>
    <property type="molecule type" value="Genomic_DNA"/>
</dbReference>
<evidence type="ECO:0000256" key="7">
    <source>
        <dbReference type="SAM" id="MobiDB-lite"/>
    </source>
</evidence>
<dbReference type="InterPro" id="IPR025256">
    <property type="entry name" value="TM7S3/TM198-like_dom"/>
</dbReference>
<dbReference type="AlphaFoldDB" id="A0A167KQX9"/>
<organism evidence="11 12">
    <name type="scientific">Phycomyces blakesleeanus (strain ATCC 8743b / DSM 1359 / FGSC 10004 / NBRC 33097 / NRRL 1555)</name>
    <dbReference type="NCBI Taxonomy" id="763407"/>
    <lineage>
        <taxon>Eukaryota</taxon>
        <taxon>Fungi</taxon>
        <taxon>Fungi incertae sedis</taxon>
        <taxon>Mucoromycota</taxon>
        <taxon>Mucoromycotina</taxon>
        <taxon>Mucoromycetes</taxon>
        <taxon>Mucorales</taxon>
        <taxon>Phycomycetaceae</taxon>
        <taxon>Phycomyces</taxon>
    </lineage>
</organism>
<feature type="transmembrane region" description="Helical" evidence="8">
    <location>
        <begin position="183"/>
        <end position="205"/>
    </location>
</feature>
<evidence type="ECO:0000256" key="3">
    <source>
        <dbReference type="ARBA" id="ARBA00022692"/>
    </source>
</evidence>
<keyword evidence="9" id="KW-0732">Signal</keyword>
<feature type="region of interest" description="Disordered" evidence="7">
    <location>
        <begin position="36"/>
        <end position="66"/>
    </location>
</feature>
<dbReference type="Pfam" id="PF13886">
    <property type="entry name" value="TM7S3_TM198"/>
    <property type="match status" value="1"/>
</dbReference>
<dbReference type="InParanoid" id="A0A167KQX9"/>
<feature type="chain" id="PRO_5007889508" description="Transmembrane protein 198" evidence="9">
    <location>
        <begin position="26"/>
        <end position="360"/>
    </location>
</feature>
<comment type="similarity">
    <text evidence="2">Belongs to the TMEM198 family.</text>
</comment>
<feature type="transmembrane region" description="Helical" evidence="8">
    <location>
        <begin position="318"/>
        <end position="337"/>
    </location>
</feature>
<name>A0A167KQX9_PHYB8</name>
<proteinExistence type="inferred from homology"/>
<protein>
    <recommendedName>
        <fullName evidence="6">Transmembrane protein 198</fullName>
    </recommendedName>
</protein>
<feature type="compositionally biased region" description="Low complexity" evidence="7">
    <location>
        <begin position="37"/>
        <end position="47"/>
    </location>
</feature>
<keyword evidence="3 8" id="KW-0812">Transmembrane</keyword>
<gene>
    <name evidence="11" type="ORF">PHYBLDRAFT_63426</name>
</gene>
<dbReference type="GeneID" id="29002023"/>
<dbReference type="GO" id="GO:0005886">
    <property type="term" value="C:plasma membrane"/>
    <property type="evidence" value="ECO:0007669"/>
    <property type="project" value="TreeGrafter"/>
</dbReference>
<feature type="transmembrane region" description="Helical" evidence="8">
    <location>
        <begin position="211"/>
        <end position="233"/>
    </location>
</feature>
<dbReference type="PANTHER" id="PTHR31247">
    <property type="entry name" value="TRANSMEMBRANE PROTEIN 198 FAMILY MEMBER"/>
    <property type="match status" value="1"/>
</dbReference>
<keyword evidence="4 8" id="KW-1133">Transmembrane helix</keyword>